<evidence type="ECO:0000256" key="3">
    <source>
        <dbReference type="ARBA" id="ARBA00011900"/>
    </source>
</evidence>
<comment type="catalytic activity">
    <reaction evidence="9">
        <text>a 2'-deoxyadenosine in DNA + S-adenosyl-L-methionine = an N(6)-methyl-2'-deoxyadenosine in DNA + S-adenosyl-L-homocysteine + H(+)</text>
        <dbReference type="Rhea" id="RHEA:15197"/>
        <dbReference type="Rhea" id="RHEA-COMP:12418"/>
        <dbReference type="Rhea" id="RHEA-COMP:12419"/>
        <dbReference type="ChEBI" id="CHEBI:15378"/>
        <dbReference type="ChEBI" id="CHEBI:57856"/>
        <dbReference type="ChEBI" id="CHEBI:59789"/>
        <dbReference type="ChEBI" id="CHEBI:90615"/>
        <dbReference type="ChEBI" id="CHEBI:90616"/>
        <dbReference type="EC" id="2.1.1.72"/>
    </reaction>
</comment>
<protein>
    <recommendedName>
        <fullName evidence="3">site-specific DNA-methyltransferase (adenine-specific)</fullName>
        <ecNumber evidence="3">2.1.1.72</ecNumber>
    </recommendedName>
</protein>
<gene>
    <name evidence="12" type="ORF">J5V48_07765</name>
</gene>
<dbReference type="EMBL" id="JAGFNY010000029">
    <property type="protein sequence ID" value="MBW7570787.1"/>
    <property type="molecule type" value="Genomic_DNA"/>
</dbReference>
<dbReference type="Pfam" id="PF02384">
    <property type="entry name" value="N6_Mtase"/>
    <property type="match status" value="1"/>
</dbReference>
<evidence type="ECO:0000256" key="2">
    <source>
        <dbReference type="ARBA" id="ARBA00010923"/>
    </source>
</evidence>
<evidence type="ECO:0000256" key="1">
    <source>
        <dbReference type="ARBA" id="ARBA00006594"/>
    </source>
</evidence>
<evidence type="ECO:0000313" key="13">
    <source>
        <dbReference type="Proteomes" id="UP000731465"/>
    </source>
</evidence>
<dbReference type="Gene3D" id="3.40.50.150">
    <property type="entry name" value="Vaccinia Virus protein VP39"/>
    <property type="match status" value="1"/>
</dbReference>
<accession>A0ABS7DHM1</accession>
<dbReference type="SUPFAM" id="SSF53335">
    <property type="entry name" value="S-adenosyl-L-methionine-dependent methyltransferases"/>
    <property type="match status" value="1"/>
</dbReference>
<dbReference type="PANTHER" id="PTHR42933">
    <property type="entry name" value="SLR6095 PROTEIN"/>
    <property type="match status" value="1"/>
</dbReference>
<dbReference type="GO" id="GO:0032259">
    <property type="term" value="P:methylation"/>
    <property type="evidence" value="ECO:0007669"/>
    <property type="project" value="UniProtKB-KW"/>
</dbReference>
<comment type="caution">
    <text evidence="12">The sequence shown here is derived from an EMBL/GenBank/DDBJ whole genome shotgun (WGS) entry which is preliminary data.</text>
</comment>
<keyword evidence="6" id="KW-0949">S-adenosyl-L-methionine</keyword>
<dbReference type="SUPFAM" id="SSF116734">
    <property type="entry name" value="DNA methylase specificity domain"/>
    <property type="match status" value="1"/>
</dbReference>
<feature type="domain" description="Type I restriction modification DNA specificity" evidence="10">
    <location>
        <begin position="427"/>
        <end position="553"/>
    </location>
</feature>
<comment type="similarity">
    <text evidence="1">Belongs to the N(4)/N(6)-methyltransferase family.</text>
</comment>
<dbReference type="InterPro" id="IPR029063">
    <property type="entry name" value="SAM-dependent_MTases_sf"/>
</dbReference>
<dbReference type="InterPro" id="IPR003356">
    <property type="entry name" value="DNA_methylase_A-5"/>
</dbReference>
<evidence type="ECO:0000256" key="8">
    <source>
        <dbReference type="ARBA" id="ARBA00023125"/>
    </source>
</evidence>
<evidence type="ECO:0000256" key="6">
    <source>
        <dbReference type="ARBA" id="ARBA00022691"/>
    </source>
</evidence>
<dbReference type="Gene3D" id="3.90.220.20">
    <property type="entry name" value="DNA methylase specificity domains"/>
    <property type="match status" value="1"/>
</dbReference>
<name>A0ABS7DHM1_9GAMM</name>
<dbReference type="EC" id="2.1.1.72" evidence="3"/>
<evidence type="ECO:0000259" key="11">
    <source>
        <dbReference type="Pfam" id="PF02384"/>
    </source>
</evidence>
<dbReference type="InterPro" id="IPR000055">
    <property type="entry name" value="Restrct_endonuc_typeI_TRD"/>
</dbReference>
<evidence type="ECO:0000256" key="7">
    <source>
        <dbReference type="ARBA" id="ARBA00022747"/>
    </source>
</evidence>
<keyword evidence="13" id="KW-1185">Reference proteome</keyword>
<evidence type="ECO:0000256" key="4">
    <source>
        <dbReference type="ARBA" id="ARBA00022603"/>
    </source>
</evidence>
<dbReference type="PANTHER" id="PTHR42933:SF1">
    <property type="entry name" value="SITE-SPECIFIC DNA-METHYLTRANSFERASE (ADENINE-SPECIFIC)"/>
    <property type="match status" value="1"/>
</dbReference>
<dbReference type="RefSeq" id="WP_219938011.1">
    <property type="nucleotide sequence ID" value="NZ_JAGFNY010000029.1"/>
</dbReference>
<keyword evidence="5" id="KW-0808">Transferase</keyword>
<keyword evidence="7" id="KW-0680">Restriction system</keyword>
<evidence type="ECO:0000313" key="12">
    <source>
        <dbReference type="EMBL" id="MBW7570787.1"/>
    </source>
</evidence>
<comment type="similarity">
    <text evidence="2">Belongs to the type-I restriction system S methylase family.</text>
</comment>
<keyword evidence="4 12" id="KW-0489">Methyltransferase</keyword>
<dbReference type="Pfam" id="PF01420">
    <property type="entry name" value="Methylase_S"/>
    <property type="match status" value="1"/>
</dbReference>
<proteinExistence type="inferred from homology"/>
<dbReference type="Proteomes" id="UP000731465">
    <property type="component" value="Unassembled WGS sequence"/>
</dbReference>
<organism evidence="12 13">
    <name type="scientific">Succinivibrio faecicola</name>
    <dbReference type="NCBI Taxonomy" id="2820300"/>
    <lineage>
        <taxon>Bacteria</taxon>
        <taxon>Pseudomonadati</taxon>
        <taxon>Pseudomonadota</taxon>
        <taxon>Gammaproteobacteria</taxon>
        <taxon>Aeromonadales</taxon>
        <taxon>Succinivibrionaceae</taxon>
        <taxon>Succinivibrio</taxon>
    </lineage>
</organism>
<keyword evidence="8" id="KW-0238">DNA-binding</keyword>
<dbReference type="InterPro" id="IPR051537">
    <property type="entry name" value="DNA_Adenine_Mtase"/>
</dbReference>
<evidence type="ECO:0000259" key="10">
    <source>
        <dbReference type="Pfam" id="PF01420"/>
    </source>
</evidence>
<sequence>MKRSHLLDFEALVSSLDRKELSTFFLACTIELLHKKNELSSSLDSDFSNDISKCAKLYNFSKEMCSEILSLTKLPNSLMNSYKEIKKNCEWDNCEQIEETVNRLVDLLSGKASFSHFSEYRFSKTLSEWVCDGKSNLKAYFPYNNLVEAVRYTGKNAKVNDVLRYNPINTTIDNLLMALFDISINTKIEGFDKLSDAKVDFYDVGFSVPPFGLKLENREIFENTIIENMTTSIKGRFACIVPSGFAFNSLVKQKNYREKLVKSKRLAAIVELPIGYIAGTGLSTIALLFDYKEANNNDILMIDLSDSKYKDEQLSFRSNFVLNESAIKVFSDAIKGTLSSKCEKVSIDKIAANDYLLLPSRYALSDEMKESLKKINEYKSSKTLSSIAFMYRAQATANDGDGKEYYEVGASDINEYGFVSAPTKTLLLTPQSSSLKNKLQKNDIIFSIKGTVGKVAFIDKVVDNWIVNQSFVIIRVTDEAYTPEYVFKQLTSKVTKDYIALHAAGNVIKSFPIDKLKDFRVQDPTKESLCAAKEKTQRQIKILKAIEDLKKELSEI</sequence>
<evidence type="ECO:0000256" key="9">
    <source>
        <dbReference type="ARBA" id="ARBA00047942"/>
    </source>
</evidence>
<reference evidence="12 13" key="1">
    <citation type="submission" date="2021-03" db="EMBL/GenBank/DDBJ databases">
        <title>Succinivibrio sp. nov. isolated from feces of cow.</title>
        <authorList>
            <person name="Choi J.-Y."/>
        </authorList>
    </citation>
    <scope>NUCLEOTIDE SEQUENCE [LARGE SCALE GENOMIC DNA]</scope>
    <source>
        <strain evidence="12 13">AGMB01872</strain>
    </source>
</reference>
<evidence type="ECO:0000256" key="5">
    <source>
        <dbReference type="ARBA" id="ARBA00022679"/>
    </source>
</evidence>
<dbReference type="GO" id="GO:0008168">
    <property type="term" value="F:methyltransferase activity"/>
    <property type="evidence" value="ECO:0007669"/>
    <property type="project" value="UniProtKB-KW"/>
</dbReference>
<dbReference type="InterPro" id="IPR044946">
    <property type="entry name" value="Restrct_endonuc_typeI_TRD_sf"/>
</dbReference>
<feature type="domain" description="DNA methylase adenine-specific" evidence="11">
    <location>
        <begin position="230"/>
        <end position="370"/>
    </location>
</feature>